<name>I4IL74_MICAE</name>
<comment type="caution">
    <text evidence="1">The sequence shown here is derived from an EMBL/GenBank/DDBJ whole genome shotgun (WGS) entry which is preliminary data.</text>
</comment>
<dbReference type="AlphaFoldDB" id="I4IL74"/>
<reference evidence="1 2" key="1">
    <citation type="submission" date="2012-04" db="EMBL/GenBank/DDBJ databases">
        <authorList>
            <person name="Genoscope - CEA"/>
        </authorList>
    </citation>
    <scope>NUCLEOTIDE SEQUENCE [LARGE SCALE GENOMIC DNA]</scope>
    <source>
        <strain evidence="1 2">9701</strain>
    </source>
</reference>
<dbReference type="HOGENOM" id="CLU_773419_0_0_3"/>
<dbReference type="Proteomes" id="UP000004047">
    <property type="component" value="Unassembled WGS sequence"/>
</dbReference>
<evidence type="ECO:0000313" key="1">
    <source>
        <dbReference type="EMBL" id="CCI35048.1"/>
    </source>
</evidence>
<gene>
    <name evidence="1" type="ORF">MICAK_1280004</name>
</gene>
<dbReference type="EMBL" id="CAIQ01000033">
    <property type="protein sequence ID" value="CCI35048.1"/>
    <property type="molecule type" value="Genomic_DNA"/>
</dbReference>
<accession>I4IL74</accession>
<protein>
    <submittedName>
        <fullName evidence="1">Uncharacterized protein</fullName>
    </submittedName>
</protein>
<organism evidence="1 2">
    <name type="scientific">Microcystis aeruginosa PCC 9701</name>
    <dbReference type="NCBI Taxonomy" id="721123"/>
    <lineage>
        <taxon>Bacteria</taxon>
        <taxon>Bacillati</taxon>
        <taxon>Cyanobacteriota</taxon>
        <taxon>Cyanophyceae</taxon>
        <taxon>Oscillatoriophycideae</taxon>
        <taxon>Chroococcales</taxon>
        <taxon>Microcystaceae</taxon>
        <taxon>Microcystis</taxon>
    </lineage>
</organism>
<evidence type="ECO:0000313" key="2">
    <source>
        <dbReference type="Proteomes" id="UP000004047"/>
    </source>
</evidence>
<sequence>MTIEREYRNQGERLGSGFDSFKEILLPNSAIDLDNINRDELIDKNFLPKDTFVFQQIEDEQALGNMLNTSISVSGITPILVGHCPCLLQGEAKAQYFKKSNINQNSIYLFLDYQFTGGSYRIKKPKLSQEAIEFLHDKRHNLHEFRRIYGDEFIVGFRTGSEYTALIEIEYAEKSKQELNAFAIISFLQSIFAGIGGGVGFNWEGETKEYFKNTKTTISCFRRGVSVGNTVFTIEQLIKDFTDFQDKLKQQGGGVEYISLFADYDQLIDTRNYRILSPELIELKRKLKTLRAIKTQKQIKILACENQLRFGGSNSSDLPQQIIELEDSVSKIQDFIRRCEIEPELISSREYRKIIKSD</sequence>
<dbReference type="RefSeq" id="WP_002800278.1">
    <property type="nucleotide sequence ID" value="NZ_CAIQ01000033.1"/>
</dbReference>
<proteinExistence type="predicted"/>